<dbReference type="InterPro" id="IPR010090">
    <property type="entry name" value="Phage_tape_meas"/>
</dbReference>
<organism evidence="4 5">
    <name type="scientific">Paracoccus phage Shpa</name>
    <dbReference type="NCBI Taxonomy" id="1647282"/>
    <lineage>
        <taxon>Viruses</taxon>
        <taxon>Duplodnaviria</taxon>
        <taxon>Heunggongvirae</taxon>
        <taxon>Uroviricota</taxon>
        <taxon>Caudoviricetes</taxon>
        <taxon>Vhulanivirus</taxon>
        <taxon>Vhulanivirus Shpa</taxon>
    </lineage>
</organism>
<gene>
    <name evidence="4" type="ORF">Shpa_15</name>
</gene>
<name>A0A0U2BXT9_9CAUD</name>
<feature type="transmembrane region" description="Helical" evidence="3">
    <location>
        <begin position="298"/>
        <end position="319"/>
    </location>
</feature>
<reference evidence="4 5" key="1">
    <citation type="submission" date="2015-04" db="EMBL/GenBank/DDBJ databases">
        <title>Isolation and characterization of bacteriophages from East Africa Rift Valley soda lakes.</title>
        <authorList>
            <person name="van Zyl L.J."/>
            <person name="Nemavhulani S."/>
            <person name="Cowan D.A."/>
            <person name="Trindade M.I."/>
        </authorList>
    </citation>
    <scope>NUCLEOTIDE SEQUENCE [LARGE SCALE GENOMIC DNA]</scope>
</reference>
<keyword evidence="3" id="KW-1133">Transmembrane helix</keyword>
<proteinExistence type="predicted"/>
<dbReference type="PANTHER" id="PTHR37813">
    <property type="entry name" value="FELS-2 PROPHAGE PROTEIN"/>
    <property type="match status" value="1"/>
</dbReference>
<keyword evidence="5" id="KW-1185">Reference proteome</keyword>
<keyword evidence="3" id="KW-0472">Membrane</keyword>
<sequence length="704" mass="74449">MSGSVIGALRVNLGLDSAQFTRGIKQAQSQLQQFGKRMAVVGAAISAAGAGIAMAVRSQLNAADQMSKDAQKIGIPVDELSRLRHAADMSGVSVGSLESSVRNLSRRMASSPQAFQRLGIAVRNANGEMRPTSEVMAEVADRLTEMPDGAEKTALAMELLGRSGADLIPMLNGGADALRGMMQEADDLGIVITPEMGRNAEQFNDNISRLTKQFSGLWTMISANLAPVLVRLSDMMVSLASRFRGLSPATQQFISILAGAIVVIGPVLSGLGLMIMTAGPLVAAMLKAAAAVKAVSMALLVNPIGLAVAAIAGAVYLIYQQWESVGPWFAALWDSVKAIFGGFVDFVSSVFTGDMGAAVDALQAIWDGLKAFMQGVWDGIVGIFDYAQEQGIKPIIGYLGATDAIESAWRGLQGVFDAVLSAISGAFTSAWAVIEPIYNALKWVWDNAAELGNRIRGVGSAGNGTTAPDWADVVPPPLPLDDMRDGLSQGTEQMGDQGEADADSYLNRFRRRFGINSPSREMMENGRHIADGLALGIALQESRVQAVSQSMADGIGNALEGVIQGTMNVKDAFASMLQDMASQLLRSGINRLIGGLFGASGFRIPGFANGVQNFRGGLATINERGGELVALPNGSTVIPHDLSRDMVRRTEAPTPHVHVTVGIDPQSGDLRAFVDQRMLGGFQQYTEQVLPSAIAGQMRDPRAR</sequence>
<dbReference type="NCBIfam" id="TIGR01760">
    <property type="entry name" value="tape_meas_TP901"/>
    <property type="match status" value="1"/>
</dbReference>
<feature type="transmembrane region" description="Helical" evidence="3">
    <location>
        <begin position="38"/>
        <end position="56"/>
    </location>
</feature>
<evidence type="ECO:0000256" key="2">
    <source>
        <dbReference type="ARBA" id="ARBA00022612"/>
    </source>
</evidence>
<feature type="transmembrane region" description="Helical" evidence="3">
    <location>
        <begin position="253"/>
        <end position="286"/>
    </location>
</feature>
<evidence type="ECO:0000313" key="4">
    <source>
        <dbReference type="EMBL" id="AKG94526.1"/>
    </source>
</evidence>
<accession>A0A0U2BXT9</accession>
<dbReference type="Proteomes" id="UP000223061">
    <property type="component" value="Segment"/>
</dbReference>
<protein>
    <submittedName>
        <fullName evidence="4">Tail tape measure-like protein</fullName>
    </submittedName>
</protein>
<keyword evidence="2" id="KW-1188">Viral release from host cell</keyword>
<feature type="transmembrane region" description="Helical" evidence="3">
    <location>
        <begin position="214"/>
        <end position="233"/>
    </location>
</feature>
<evidence type="ECO:0000256" key="1">
    <source>
        <dbReference type="ARBA" id="ARBA00022465"/>
    </source>
</evidence>
<evidence type="ECO:0000256" key="3">
    <source>
        <dbReference type="SAM" id="Phobius"/>
    </source>
</evidence>
<dbReference type="OrthoDB" id="15066at10239"/>
<keyword evidence="3" id="KW-0812">Transmembrane</keyword>
<keyword evidence="1" id="KW-1245">Viral tail assembly</keyword>
<dbReference type="PANTHER" id="PTHR37813:SF1">
    <property type="entry name" value="FELS-2 PROPHAGE PROTEIN"/>
    <property type="match status" value="1"/>
</dbReference>
<dbReference type="GO" id="GO:0098003">
    <property type="term" value="P:viral tail assembly"/>
    <property type="evidence" value="ECO:0007669"/>
    <property type="project" value="UniProtKB-KW"/>
</dbReference>
<dbReference type="EMBL" id="KR072689">
    <property type="protein sequence ID" value="AKG94526.1"/>
    <property type="molecule type" value="Genomic_DNA"/>
</dbReference>
<evidence type="ECO:0000313" key="5">
    <source>
        <dbReference type="Proteomes" id="UP000223061"/>
    </source>
</evidence>